<feature type="compositionally biased region" description="Pro residues" evidence="2">
    <location>
        <begin position="447"/>
        <end position="461"/>
    </location>
</feature>
<proteinExistence type="predicted"/>
<accession>A0A0G4ER56</accession>
<dbReference type="AlphaFoldDB" id="A0A0G4ER56"/>
<feature type="coiled-coil region" evidence="1">
    <location>
        <begin position="212"/>
        <end position="290"/>
    </location>
</feature>
<feature type="compositionally biased region" description="Basic and acidic residues" evidence="2">
    <location>
        <begin position="43"/>
        <end position="52"/>
    </location>
</feature>
<feature type="region of interest" description="Disordered" evidence="2">
    <location>
        <begin position="1"/>
        <end position="92"/>
    </location>
</feature>
<reference evidence="3 4" key="1">
    <citation type="submission" date="2014-11" db="EMBL/GenBank/DDBJ databases">
        <authorList>
            <person name="Zhu J."/>
            <person name="Qi W."/>
            <person name="Song R."/>
        </authorList>
    </citation>
    <scope>NUCLEOTIDE SEQUENCE [LARGE SCALE GENOMIC DNA]</scope>
</reference>
<dbReference type="VEuPathDB" id="CryptoDB:Vbra_8049"/>
<feature type="region of interest" description="Disordered" evidence="2">
    <location>
        <begin position="139"/>
        <end position="209"/>
    </location>
</feature>
<name>A0A0G4ER56_VITBC</name>
<sequence length="478" mass="54419">MQAAIGDKGGRAWRGQQDDEQQGLEQQQPATTQHAGEAEEEEDHQRETDSQEQKQGMGQQQRHETEAKAANDTQDNIEEGEKQIPARPQRAAVVGTVADRVGIDNIITALATKNTAKTGGRGRNLVNARCPTLRAKGPARRVGVVAQQAPDRETVAAIDEEDKELNEEEDEKPDATGEDLEQLSNAAVDGEQEDREPPEEPHDKEDKEDMEADMAIASLEELNRAAERQQQQHEMDSLRRERDELLIECEDEKERCLKLEAEAEENRHTVAEMKELLEKEREAHESAEARSSRITEYITSKMELNNVHPPLTRLAPPEDHTVLPPHLQFRRFMLSQRRAWSSAETQYYQQLERNNLLTRHGRHWHEGCATQQVDLQARLERSEWQNGLLMARLHKIHPPFITITSPTQDATQPLWPSLSEARDDDGEMFIPNELWEPIDPPRFRPLSPSPPPPLPSPPPPHTRQFLHHHSSHTCQPVL</sequence>
<keyword evidence="4" id="KW-1185">Reference proteome</keyword>
<organism evidence="3 4">
    <name type="scientific">Vitrella brassicaformis (strain CCMP3155)</name>
    <dbReference type="NCBI Taxonomy" id="1169540"/>
    <lineage>
        <taxon>Eukaryota</taxon>
        <taxon>Sar</taxon>
        <taxon>Alveolata</taxon>
        <taxon>Colpodellida</taxon>
        <taxon>Vitrellaceae</taxon>
        <taxon>Vitrella</taxon>
    </lineage>
</organism>
<feature type="compositionally biased region" description="Acidic residues" evidence="2">
    <location>
        <begin position="158"/>
        <end position="181"/>
    </location>
</feature>
<dbReference type="InParanoid" id="A0A0G4ER56"/>
<gene>
    <name evidence="3" type="ORF">Vbra_8049</name>
</gene>
<dbReference type="EMBL" id="CDMY01000287">
    <property type="protein sequence ID" value="CEL99741.1"/>
    <property type="molecule type" value="Genomic_DNA"/>
</dbReference>
<evidence type="ECO:0000313" key="4">
    <source>
        <dbReference type="Proteomes" id="UP000041254"/>
    </source>
</evidence>
<dbReference type="Proteomes" id="UP000041254">
    <property type="component" value="Unassembled WGS sequence"/>
</dbReference>
<protein>
    <submittedName>
        <fullName evidence="3">Uncharacterized protein</fullName>
    </submittedName>
</protein>
<evidence type="ECO:0000313" key="3">
    <source>
        <dbReference type="EMBL" id="CEL99741.1"/>
    </source>
</evidence>
<keyword evidence="1" id="KW-0175">Coiled coil</keyword>
<feature type="region of interest" description="Disordered" evidence="2">
    <location>
        <begin position="403"/>
        <end position="423"/>
    </location>
</feature>
<feature type="compositionally biased region" description="Basic and acidic residues" evidence="2">
    <location>
        <begin position="198"/>
        <end position="207"/>
    </location>
</feature>
<evidence type="ECO:0000256" key="2">
    <source>
        <dbReference type="SAM" id="MobiDB-lite"/>
    </source>
</evidence>
<feature type="region of interest" description="Disordered" evidence="2">
    <location>
        <begin position="439"/>
        <end position="478"/>
    </location>
</feature>
<evidence type="ECO:0000256" key="1">
    <source>
        <dbReference type="SAM" id="Coils"/>
    </source>
</evidence>